<feature type="transmembrane region" description="Helical" evidence="1">
    <location>
        <begin position="259"/>
        <end position="280"/>
    </location>
</feature>
<feature type="transmembrane region" description="Helical" evidence="1">
    <location>
        <begin position="115"/>
        <end position="140"/>
    </location>
</feature>
<dbReference type="InterPro" id="IPR029063">
    <property type="entry name" value="SAM-dependent_MTases_sf"/>
</dbReference>
<feature type="transmembrane region" description="Helical" evidence="1">
    <location>
        <begin position="48"/>
        <end position="66"/>
    </location>
</feature>
<feature type="transmembrane region" description="Helical" evidence="1">
    <location>
        <begin position="322"/>
        <end position="347"/>
    </location>
</feature>
<organism evidence="2 3">
    <name type="scientific">Durusdinium trenchii</name>
    <dbReference type="NCBI Taxonomy" id="1381693"/>
    <lineage>
        <taxon>Eukaryota</taxon>
        <taxon>Sar</taxon>
        <taxon>Alveolata</taxon>
        <taxon>Dinophyceae</taxon>
        <taxon>Suessiales</taxon>
        <taxon>Symbiodiniaceae</taxon>
        <taxon>Durusdinium</taxon>
    </lineage>
</organism>
<feature type="transmembrane region" description="Helical" evidence="1">
    <location>
        <begin position="413"/>
        <end position="435"/>
    </location>
</feature>
<dbReference type="Gene3D" id="3.40.50.150">
    <property type="entry name" value="Vaccinia Virus protein VP39"/>
    <property type="match status" value="1"/>
</dbReference>
<feature type="transmembrane region" description="Helical" evidence="1">
    <location>
        <begin position="383"/>
        <end position="401"/>
    </location>
</feature>
<keyword evidence="1" id="KW-0472">Membrane</keyword>
<gene>
    <name evidence="2" type="ORF">SCF082_LOCUS51698</name>
</gene>
<keyword evidence="1" id="KW-0812">Transmembrane</keyword>
<dbReference type="Proteomes" id="UP001642464">
    <property type="component" value="Unassembled WGS sequence"/>
</dbReference>
<proteinExistence type="predicted"/>
<keyword evidence="1" id="KW-1133">Transmembrane helix</keyword>
<sequence length="893" mass="95849">MLKKYAVKTAAIGLTLVQDATVRGMLAGTAVVVAVSQYHQAFGFAADVWHALTFVCGLLVATTITLARDWVTPRAARITGGLLLASWLLVHPSLLDAGRHLCANVPVETLERSSASVFVYALAALLGPVPVVAATCLFAGAGGATGSRTATLRYLAGVAIAPLGLAPLLLGNWDGQTVAAMIVAAVSIMVGVEIWGVRAESSGCDTHGEAGSSPLRERTLAGYAGFVRSSVLAGMTGVSIAIGMHVVRELIPQSFLTEFVPWSGVLLGIAVGAAFARRVIQRGPAIGISGTLLATATLFMVVGFAWWSGCAMWINAYVTSTWGIVLCRSLLVTALLAPCGAVLGVMIAPPTSNGNSMEAPATSALWLTVGMALAGLSEWSPVWLAQTVVVVAVLIALLDAWRMTRFAGLSVSSSLIAGTGLVVVAASPLVLPGYLPGKTEVARFSTDAYVALRAGTDRDWLTHLSDERLVAEAEDVNTRWSVWRQRGCQTVIRRDGIVYGMSSTDPTLCPQSSAEVLPVLLSLVLHPQAERALICWESSPAALATGLSFPVRKLVAMCPDARLVELLRQEDPVTDTMFSDSRLELRELDAVRALSGKHLQTYDVIVTTNGQTGVGDATACLTREFYANASRHLAGNGIFCQRVTYSDIGPEPLRRILAGLRAEFPQAIVLEASPGELLMVAAKHERPLIDTSVIDRMQAPHVRQLVAQLGWDWAVIMSLGALDDEATVAFVGPEARPHTVSNIGLAFRLPLEVLSWGNKWQASRQALAAHGSAMGSWLGNVPEAHEIEERLADVRMMHDVFRQYPDQLFAYRARLKERLQDRPRSRVVQVKGEGLTNGMHPEDRRRKDYLKTLGKVATSSTPETEEIEQLNDFLEPYDPLVSYFVHVESAALH</sequence>
<dbReference type="SUPFAM" id="SSF53335">
    <property type="entry name" value="S-adenosyl-L-methionine-dependent methyltransferases"/>
    <property type="match status" value="1"/>
</dbReference>
<name>A0ABP0SG23_9DINO</name>
<evidence type="ECO:0000313" key="3">
    <source>
        <dbReference type="Proteomes" id="UP001642464"/>
    </source>
</evidence>
<evidence type="ECO:0000313" key="2">
    <source>
        <dbReference type="EMBL" id="CAK9111357.1"/>
    </source>
</evidence>
<protein>
    <submittedName>
        <fullName evidence="2">Polyamine aminopropyltransferase (Putrescine aminopropyltransferase) (PAPT) (Spermidine synthase) (SPDS) (SPDSY)</fullName>
    </submittedName>
</protein>
<feature type="non-terminal residue" evidence="2">
    <location>
        <position position="893"/>
    </location>
</feature>
<accession>A0ABP0SG23</accession>
<keyword evidence="3" id="KW-1185">Reference proteome</keyword>
<evidence type="ECO:0000256" key="1">
    <source>
        <dbReference type="SAM" id="Phobius"/>
    </source>
</evidence>
<dbReference type="EMBL" id="CAXAMM010043704">
    <property type="protein sequence ID" value="CAK9111357.1"/>
    <property type="molecule type" value="Genomic_DNA"/>
</dbReference>
<feature type="transmembrane region" description="Helical" evidence="1">
    <location>
        <begin position="177"/>
        <end position="199"/>
    </location>
</feature>
<feature type="transmembrane region" description="Helical" evidence="1">
    <location>
        <begin position="220"/>
        <end position="247"/>
    </location>
</feature>
<feature type="transmembrane region" description="Helical" evidence="1">
    <location>
        <begin position="292"/>
        <end position="316"/>
    </location>
</feature>
<comment type="caution">
    <text evidence="2">The sequence shown here is derived from an EMBL/GenBank/DDBJ whole genome shotgun (WGS) entry which is preliminary data.</text>
</comment>
<reference evidence="2 3" key="1">
    <citation type="submission" date="2024-02" db="EMBL/GenBank/DDBJ databases">
        <authorList>
            <person name="Chen Y."/>
            <person name="Shah S."/>
            <person name="Dougan E. K."/>
            <person name="Thang M."/>
            <person name="Chan C."/>
        </authorList>
    </citation>
    <scope>NUCLEOTIDE SEQUENCE [LARGE SCALE GENOMIC DNA]</scope>
</reference>
<feature type="transmembrane region" description="Helical" evidence="1">
    <location>
        <begin position="152"/>
        <end position="171"/>
    </location>
</feature>